<dbReference type="PANTHER" id="PTHR10434">
    <property type="entry name" value="1-ACYL-SN-GLYCEROL-3-PHOSPHATE ACYLTRANSFERASE"/>
    <property type="match status" value="1"/>
</dbReference>
<dbReference type="SMART" id="SM00563">
    <property type="entry name" value="PlsC"/>
    <property type="match status" value="1"/>
</dbReference>
<evidence type="ECO:0000259" key="5">
    <source>
        <dbReference type="SMART" id="SM00563"/>
    </source>
</evidence>
<name>A0A318JDB2_9BURK</name>
<dbReference type="CDD" id="cd07989">
    <property type="entry name" value="LPLAT_AGPAT-like"/>
    <property type="match status" value="1"/>
</dbReference>
<dbReference type="PANTHER" id="PTHR10434:SF66">
    <property type="entry name" value="PHOSPHOLIPID_GLYCEROL ACYLTRANSFERASE DOMAIN-CONTAINING PROTEIN"/>
    <property type="match status" value="1"/>
</dbReference>
<organism evidence="6 7">
    <name type="scientific">Undibacterium pigrum</name>
    <dbReference type="NCBI Taxonomy" id="401470"/>
    <lineage>
        <taxon>Bacteria</taxon>
        <taxon>Pseudomonadati</taxon>
        <taxon>Pseudomonadota</taxon>
        <taxon>Betaproteobacteria</taxon>
        <taxon>Burkholderiales</taxon>
        <taxon>Oxalobacteraceae</taxon>
        <taxon>Undibacterium</taxon>
    </lineage>
</organism>
<evidence type="ECO:0000256" key="2">
    <source>
        <dbReference type="ARBA" id="ARBA00022679"/>
    </source>
</evidence>
<proteinExistence type="predicted"/>
<dbReference type="AlphaFoldDB" id="A0A318JDB2"/>
<accession>A0A318JDB2</accession>
<dbReference type="EMBL" id="QJKB01000001">
    <property type="protein sequence ID" value="PXX47578.1"/>
    <property type="molecule type" value="Genomic_DNA"/>
</dbReference>
<evidence type="ECO:0000256" key="4">
    <source>
        <dbReference type="SAM" id="Phobius"/>
    </source>
</evidence>
<protein>
    <submittedName>
        <fullName evidence="6">1-acyl-sn-glycerol-3-phosphate acyltransferase</fullName>
    </submittedName>
</protein>
<dbReference type="GO" id="GO:0006654">
    <property type="term" value="P:phosphatidic acid biosynthetic process"/>
    <property type="evidence" value="ECO:0007669"/>
    <property type="project" value="TreeGrafter"/>
</dbReference>
<dbReference type="RefSeq" id="WP_110253931.1">
    <property type="nucleotide sequence ID" value="NZ_QJKB01000001.1"/>
</dbReference>
<evidence type="ECO:0000313" key="7">
    <source>
        <dbReference type="Proteomes" id="UP000247792"/>
    </source>
</evidence>
<dbReference type="Pfam" id="PF01553">
    <property type="entry name" value="Acyltransferase"/>
    <property type="match status" value="1"/>
</dbReference>
<evidence type="ECO:0000256" key="3">
    <source>
        <dbReference type="ARBA" id="ARBA00023315"/>
    </source>
</evidence>
<evidence type="ECO:0000256" key="1">
    <source>
        <dbReference type="ARBA" id="ARBA00005189"/>
    </source>
</evidence>
<comment type="caution">
    <text evidence="6">The sequence shown here is derived from an EMBL/GenBank/DDBJ whole genome shotgun (WGS) entry which is preliminary data.</text>
</comment>
<dbReference type="GO" id="GO:0003841">
    <property type="term" value="F:1-acylglycerol-3-phosphate O-acyltransferase activity"/>
    <property type="evidence" value="ECO:0007669"/>
    <property type="project" value="TreeGrafter"/>
</dbReference>
<keyword evidence="3 6" id="KW-0012">Acyltransferase</keyword>
<dbReference type="InterPro" id="IPR002123">
    <property type="entry name" value="Plipid/glycerol_acylTrfase"/>
</dbReference>
<feature type="transmembrane region" description="Helical" evidence="4">
    <location>
        <begin position="12"/>
        <end position="41"/>
    </location>
</feature>
<keyword evidence="4" id="KW-1133">Transmembrane helix</keyword>
<comment type="pathway">
    <text evidence="1">Lipid metabolism.</text>
</comment>
<dbReference type="SUPFAM" id="SSF69593">
    <property type="entry name" value="Glycerol-3-phosphate (1)-acyltransferase"/>
    <property type="match status" value="1"/>
</dbReference>
<reference evidence="6 7" key="1">
    <citation type="submission" date="2018-05" db="EMBL/GenBank/DDBJ databases">
        <title>Genomic Encyclopedia of Type Strains, Phase IV (KMG-IV): sequencing the most valuable type-strain genomes for metagenomic binning, comparative biology and taxonomic classification.</title>
        <authorList>
            <person name="Goeker M."/>
        </authorList>
    </citation>
    <scope>NUCLEOTIDE SEQUENCE [LARGE SCALE GENOMIC DNA]</scope>
    <source>
        <strain evidence="6 7">DSM 19792</strain>
    </source>
</reference>
<feature type="domain" description="Phospholipid/glycerol acyltransferase" evidence="5">
    <location>
        <begin position="86"/>
        <end position="194"/>
    </location>
</feature>
<gene>
    <name evidence="6" type="ORF">DFR42_1011164</name>
</gene>
<evidence type="ECO:0000313" key="6">
    <source>
        <dbReference type="EMBL" id="PXX47578.1"/>
    </source>
</evidence>
<keyword evidence="4" id="KW-0812">Transmembrane</keyword>
<dbReference type="Proteomes" id="UP000247792">
    <property type="component" value="Unassembled WGS sequence"/>
</dbReference>
<dbReference type="OrthoDB" id="9812274at2"/>
<keyword evidence="2 6" id="KW-0808">Transferase</keyword>
<sequence>MFDRLDRGWRVLATGISFLTFGIGGLLLRVLVFPALYVLVWQQEKRTRVARNIIRLTFRGFVGLMRLLGVLRYEITGLNRLERGGLLILANHPTLIDTVFLMAFVKNADCIVKSHLWNNPFTRGPVRAAAYISNEQGTELLEACIASLQAGNNLIVFPEGTRTPADGVISLKRGAANIAVRGVCAVTPVVIRCDPPTLGKGEKWWHVPERFAQFRIEVKEDIPIQHFIGAGQSDVMAARHLTEHLQHYFTEENQRHA</sequence>
<keyword evidence="4" id="KW-0472">Membrane</keyword>
<keyword evidence="7" id="KW-1185">Reference proteome</keyword>